<dbReference type="AlphaFoldDB" id="A0AAN9ICV6"/>
<evidence type="ECO:0000313" key="2">
    <source>
        <dbReference type="Proteomes" id="UP001359559"/>
    </source>
</evidence>
<organism evidence="1 2">
    <name type="scientific">Clitoria ternatea</name>
    <name type="common">Butterfly pea</name>
    <dbReference type="NCBI Taxonomy" id="43366"/>
    <lineage>
        <taxon>Eukaryota</taxon>
        <taxon>Viridiplantae</taxon>
        <taxon>Streptophyta</taxon>
        <taxon>Embryophyta</taxon>
        <taxon>Tracheophyta</taxon>
        <taxon>Spermatophyta</taxon>
        <taxon>Magnoliopsida</taxon>
        <taxon>eudicotyledons</taxon>
        <taxon>Gunneridae</taxon>
        <taxon>Pentapetalae</taxon>
        <taxon>rosids</taxon>
        <taxon>fabids</taxon>
        <taxon>Fabales</taxon>
        <taxon>Fabaceae</taxon>
        <taxon>Papilionoideae</taxon>
        <taxon>50 kb inversion clade</taxon>
        <taxon>NPAAA clade</taxon>
        <taxon>indigoferoid/millettioid clade</taxon>
        <taxon>Phaseoleae</taxon>
        <taxon>Clitoria</taxon>
    </lineage>
</organism>
<keyword evidence="2" id="KW-1185">Reference proteome</keyword>
<comment type="caution">
    <text evidence="1">The sequence shown here is derived from an EMBL/GenBank/DDBJ whole genome shotgun (WGS) entry which is preliminary data.</text>
</comment>
<gene>
    <name evidence="1" type="ORF">RJT34_28925</name>
</gene>
<reference evidence="1 2" key="1">
    <citation type="submission" date="2024-01" db="EMBL/GenBank/DDBJ databases">
        <title>The genomes of 5 underutilized Papilionoideae crops provide insights into root nodulation and disease resistance.</title>
        <authorList>
            <person name="Yuan L."/>
        </authorList>
    </citation>
    <scope>NUCLEOTIDE SEQUENCE [LARGE SCALE GENOMIC DNA]</scope>
    <source>
        <strain evidence="1">LY-2023</strain>
        <tissue evidence="1">Leaf</tissue>
    </source>
</reference>
<protein>
    <submittedName>
        <fullName evidence="1">Uncharacterized protein</fullName>
    </submittedName>
</protein>
<name>A0AAN9ICV6_CLITE</name>
<sequence>MVNASTIHGIERCFSLVLRMLLIPNKSGERQRRRVGHNAFTRCKHLTIHSPPSLAFQFFQPQSSVNFGLFSNKINM</sequence>
<dbReference type="EMBL" id="JAYKXN010000007">
    <property type="protein sequence ID" value="KAK7272380.1"/>
    <property type="molecule type" value="Genomic_DNA"/>
</dbReference>
<accession>A0AAN9ICV6</accession>
<evidence type="ECO:0000313" key="1">
    <source>
        <dbReference type="EMBL" id="KAK7272380.1"/>
    </source>
</evidence>
<proteinExistence type="predicted"/>
<dbReference type="Proteomes" id="UP001359559">
    <property type="component" value="Unassembled WGS sequence"/>
</dbReference>